<evidence type="ECO:0000256" key="2">
    <source>
        <dbReference type="SAM" id="SignalP"/>
    </source>
</evidence>
<dbReference type="AlphaFoldDB" id="A0AA35L9L4"/>
<name>A0AA35L9L4_9SAUR</name>
<feature type="chain" id="PRO_5041249252" evidence="2">
    <location>
        <begin position="22"/>
        <end position="165"/>
    </location>
</feature>
<feature type="transmembrane region" description="Helical" evidence="1">
    <location>
        <begin position="57"/>
        <end position="75"/>
    </location>
</feature>
<evidence type="ECO:0000313" key="4">
    <source>
        <dbReference type="Proteomes" id="UP001178461"/>
    </source>
</evidence>
<evidence type="ECO:0000313" key="3">
    <source>
        <dbReference type="EMBL" id="CAI5791594.1"/>
    </source>
</evidence>
<protein>
    <submittedName>
        <fullName evidence="3">Uncharacterized protein</fullName>
    </submittedName>
</protein>
<keyword evidence="2" id="KW-0732">Signal</keyword>
<keyword evidence="1" id="KW-0812">Transmembrane</keyword>
<keyword evidence="4" id="KW-1185">Reference proteome</keyword>
<dbReference type="EMBL" id="OX395138">
    <property type="protein sequence ID" value="CAI5791594.1"/>
    <property type="molecule type" value="Genomic_DNA"/>
</dbReference>
<keyword evidence="1" id="KW-1133">Transmembrane helix</keyword>
<gene>
    <name evidence="3" type="ORF">PODLI_1B015499</name>
</gene>
<reference evidence="3" key="1">
    <citation type="submission" date="2022-12" db="EMBL/GenBank/DDBJ databases">
        <authorList>
            <person name="Alioto T."/>
            <person name="Alioto T."/>
            <person name="Gomez Garrido J."/>
        </authorList>
    </citation>
    <scope>NUCLEOTIDE SEQUENCE</scope>
</reference>
<accession>A0AA35L9L4</accession>
<feature type="signal peptide" evidence="2">
    <location>
        <begin position="1"/>
        <end position="21"/>
    </location>
</feature>
<proteinExistence type="predicted"/>
<organism evidence="3 4">
    <name type="scientific">Podarcis lilfordi</name>
    <name type="common">Lilford's wall lizard</name>
    <dbReference type="NCBI Taxonomy" id="74358"/>
    <lineage>
        <taxon>Eukaryota</taxon>
        <taxon>Metazoa</taxon>
        <taxon>Chordata</taxon>
        <taxon>Craniata</taxon>
        <taxon>Vertebrata</taxon>
        <taxon>Euteleostomi</taxon>
        <taxon>Lepidosauria</taxon>
        <taxon>Squamata</taxon>
        <taxon>Bifurcata</taxon>
        <taxon>Unidentata</taxon>
        <taxon>Episquamata</taxon>
        <taxon>Laterata</taxon>
        <taxon>Lacertibaenia</taxon>
        <taxon>Lacertidae</taxon>
        <taxon>Podarcis</taxon>
    </lineage>
</organism>
<keyword evidence="1" id="KW-0472">Membrane</keyword>
<dbReference type="Proteomes" id="UP001178461">
    <property type="component" value="Chromosome 13"/>
</dbReference>
<sequence length="165" mass="18594">MGLWRSSLFFLAWILATPAHSRRQRVSELGPDQGEPQEEACSLGIGGGWLASDDCTLPLLLVLSGALALIYVFLFKGQRDWAAALKNRFYSLARFLPCCLKDGSLPHFFRGVSKGAEAAADQDARLDESLLREVSSILQVIRHRLWEVVQDRRKQRSPKRRASER</sequence>
<evidence type="ECO:0000256" key="1">
    <source>
        <dbReference type="SAM" id="Phobius"/>
    </source>
</evidence>